<feature type="compositionally biased region" description="Low complexity" evidence="1">
    <location>
        <begin position="70"/>
        <end position="86"/>
    </location>
</feature>
<keyword evidence="3" id="KW-1185">Reference proteome</keyword>
<proteinExistence type="predicted"/>
<feature type="compositionally biased region" description="Polar residues" evidence="1">
    <location>
        <begin position="1"/>
        <end position="11"/>
    </location>
</feature>
<accession>A0A5N6P703</accession>
<feature type="region of interest" description="Disordered" evidence="1">
    <location>
        <begin position="67"/>
        <end position="86"/>
    </location>
</feature>
<gene>
    <name evidence="2" type="ORF">E3N88_12045</name>
</gene>
<evidence type="ECO:0000313" key="3">
    <source>
        <dbReference type="Proteomes" id="UP000326396"/>
    </source>
</evidence>
<organism evidence="2 3">
    <name type="scientific">Mikania micrantha</name>
    <name type="common">bitter vine</name>
    <dbReference type="NCBI Taxonomy" id="192012"/>
    <lineage>
        <taxon>Eukaryota</taxon>
        <taxon>Viridiplantae</taxon>
        <taxon>Streptophyta</taxon>
        <taxon>Embryophyta</taxon>
        <taxon>Tracheophyta</taxon>
        <taxon>Spermatophyta</taxon>
        <taxon>Magnoliopsida</taxon>
        <taxon>eudicotyledons</taxon>
        <taxon>Gunneridae</taxon>
        <taxon>Pentapetalae</taxon>
        <taxon>asterids</taxon>
        <taxon>campanulids</taxon>
        <taxon>Asterales</taxon>
        <taxon>Asteraceae</taxon>
        <taxon>Asteroideae</taxon>
        <taxon>Heliantheae alliance</taxon>
        <taxon>Eupatorieae</taxon>
        <taxon>Mikania</taxon>
    </lineage>
</organism>
<protein>
    <submittedName>
        <fullName evidence="2">Uncharacterized protein</fullName>
    </submittedName>
</protein>
<dbReference type="AlphaFoldDB" id="A0A5N6P703"/>
<dbReference type="EMBL" id="SZYD01000006">
    <property type="protein sequence ID" value="KAD5960573.1"/>
    <property type="molecule type" value="Genomic_DNA"/>
</dbReference>
<sequence>MGLSRYATTLGESIRGTRRKPGADTPESHRAPKTPGNILEALPFNLEVIWSHGNKEEAWEAIETTKDPISTTRRTSRSCSTSDLVI</sequence>
<evidence type="ECO:0000256" key="1">
    <source>
        <dbReference type="SAM" id="MobiDB-lite"/>
    </source>
</evidence>
<evidence type="ECO:0000313" key="2">
    <source>
        <dbReference type="EMBL" id="KAD5960573.1"/>
    </source>
</evidence>
<comment type="caution">
    <text evidence="2">The sequence shown here is derived from an EMBL/GenBank/DDBJ whole genome shotgun (WGS) entry which is preliminary data.</text>
</comment>
<name>A0A5N6P703_9ASTR</name>
<dbReference type="Proteomes" id="UP000326396">
    <property type="component" value="Linkage Group LG14"/>
</dbReference>
<feature type="region of interest" description="Disordered" evidence="1">
    <location>
        <begin position="1"/>
        <end position="37"/>
    </location>
</feature>
<reference evidence="2 3" key="1">
    <citation type="submission" date="2019-05" db="EMBL/GenBank/DDBJ databases">
        <title>Mikania micrantha, genome provides insights into the molecular mechanism of rapid growth.</title>
        <authorList>
            <person name="Liu B."/>
        </authorList>
    </citation>
    <scope>NUCLEOTIDE SEQUENCE [LARGE SCALE GENOMIC DNA]</scope>
    <source>
        <strain evidence="2">NLD-2019</strain>
        <tissue evidence="2">Leaf</tissue>
    </source>
</reference>